<comment type="pathway">
    <text evidence="1">Amino-acid biosynthesis; L-asparagine biosynthesis; L-asparagine from L-aspartate (L-Gln route): step 1/1.</text>
</comment>
<dbReference type="InterPro" id="IPR006426">
    <property type="entry name" value="Asn_synth_AEB"/>
</dbReference>
<accession>F2II28</accession>
<dbReference type="InterPro" id="IPR017932">
    <property type="entry name" value="GATase_2_dom"/>
</dbReference>
<dbReference type="OrthoDB" id="9763290at2"/>
<evidence type="ECO:0000256" key="9">
    <source>
        <dbReference type="PIRSR" id="PIRSR001589-2"/>
    </source>
</evidence>
<dbReference type="AlphaFoldDB" id="F2II28"/>
<dbReference type="Gene3D" id="3.60.20.10">
    <property type="entry name" value="Glutamine Phosphoribosylpyrophosphate, subunit 1, domain 1"/>
    <property type="match status" value="1"/>
</dbReference>
<dbReference type="InterPro" id="IPR029055">
    <property type="entry name" value="Ntn_hydrolases_N"/>
</dbReference>
<feature type="domain" description="Glutamine amidotransferase type-2" evidence="10">
    <location>
        <begin position="2"/>
        <end position="217"/>
    </location>
</feature>
<dbReference type="Proteomes" id="UP000007463">
    <property type="component" value="Chromosome"/>
</dbReference>
<dbReference type="PANTHER" id="PTHR43284:SF1">
    <property type="entry name" value="ASPARAGINE SYNTHETASE"/>
    <property type="match status" value="1"/>
</dbReference>
<evidence type="ECO:0000256" key="7">
    <source>
        <dbReference type="ARBA" id="ARBA00048741"/>
    </source>
</evidence>
<dbReference type="GO" id="GO:0006529">
    <property type="term" value="P:asparagine biosynthetic process"/>
    <property type="evidence" value="ECO:0007669"/>
    <property type="project" value="UniProtKB-KW"/>
</dbReference>
<keyword evidence="12" id="KW-1185">Reference proteome</keyword>
<keyword evidence="6 8" id="KW-0315">Glutamine amidotransferase</keyword>
<dbReference type="Pfam" id="PF00733">
    <property type="entry name" value="Asn_synthase"/>
    <property type="match status" value="1"/>
</dbReference>
<feature type="active site" description="For GATase activity" evidence="8">
    <location>
        <position position="2"/>
    </location>
</feature>
<dbReference type="PIRSF" id="PIRSF001589">
    <property type="entry name" value="Asn_synthetase_glu-h"/>
    <property type="match status" value="1"/>
</dbReference>
<dbReference type="KEGG" id="fte:Fluta_0724"/>
<gene>
    <name evidence="11" type="ordered locus">Fluta_0724</name>
</gene>
<sequence length="556" mass="65352" precursor="true">MCGISGIVSFTPSDKFVSEIKLMTDSIRHRGPDGEGHWIDEKNQVALGHRRLSIIDLSEKGKQPMHYLDRYTITFNGEIYNYIELKQQLTEAGYSFTSDTDTEVLLALFDQKKEACLQDLDGMFSFAIWDAKDETLFCARDRFGEKPFHYCFHDNQFYFASEMKALWAASIPKKKNDRLFTHFEKTGSVHLPENINETFYEAIWRLEHGHWMKVKPDGSHEIQKYYDIDWKKQDCKLNFQDACIEFNRLFQLSLTRRFRSDVPVGTSLSGGLDSSSIVCNMKPYAHQQQVTPLTFSARFKDFKKDEGYFIEKVIEKTGFESYNTWPTGMEMASDIEQLCFHQEEPFGSASIYAQYRVQLLAKEKNVTVLIDGQGADEILAGYINYYSDYLQSLFHEKPFFSRKRIKEQHRFIDFHTPHTGLKKALIKRLNYYEVKGKIKPNKAVKRLNEHLYNSTMRGPLQDLLRYADRNSMAHSREIRLPFLFHELVEFCFSLPDEFKLKLGWTKYIMRVTFEEVLPEEICWRKEKVGFEPPQNEWLENAGINASWRSYLLNKFE</sequence>
<evidence type="ECO:0000313" key="12">
    <source>
        <dbReference type="Proteomes" id="UP000007463"/>
    </source>
</evidence>
<evidence type="ECO:0000256" key="6">
    <source>
        <dbReference type="ARBA" id="ARBA00022962"/>
    </source>
</evidence>
<evidence type="ECO:0000256" key="8">
    <source>
        <dbReference type="PIRSR" id="PIRSR001589-1"/>
    </source>
</evidence>
<dbReference type="GO" id="GO:0005524">
    <property type="term" value="F:ATP binding"/>
    <property type="evidence" value="ECO:0007669"/>
    <property type="project" value="UniProtKB-KW"/>
</dbReference>
<dbReference type="CDD" id="cd01991">
    <property type="entry name" value="Asn_synthase_B_C"/>
    <property type="match status" value="1"/>
</dbReference>
<dbReference type="SUPFAM" id="SSF52402">
    <property type="entry name" value="Adenine nucleotide alpha hydrolases-like"/>
    <property type="match status" value="1"/>
</dbReference>
<feature type="binding site" evidence="9">
    <location>
        <position position="101"/>
    </location>
    <ligand>
        <name>L-glutamine</name>
        <dbReference type="ChEBI" id="CHEBI:58359"/>
    </ligand>
</feature>
<dbReference type="EC" id="6.3.5.4" evidence="3"/>
<reference evidence="11 12" key="1">
    <citation type="journal article" date="2011" name="Stand. Genomic Sci.">
        <title>Complete genome sequence of the gliding freshwater bacterium Fluviicola taffensis type strain (RW262).</title>
        <authorList>
            <person name="Woyke T."/>
            <person name="Chertkov O."/>
            <person name="Lapidus A."/>
            <person name="Nolan M."/>
            <person name="Lucas S."/>
            <person name="Del Rio T.G."/>
            <person name="Tice H."/>
            <person name="Cheng J.F."/>
            <person name="Tapia R."/>
            <person name="Han C."/>
            <person name="Goodwin L."/>
            <person name="Pitluck S."/>
            <person name="Liolios K."/>
            <person name="Pagani I."/>
            <person name="Ivanova N."/>
            <person name="Huntemann M."/>
            <person name="Mavromatis K."/>
            <person name="Mikhailova N."/>
            <person name="Pati A."/>
            <person name="Chen A."/>
            <person name="Palaniappan K."/>
            <person name="Land M."/>
            <person name="Hauser L."/>
            <person name="Brambilla E.M."/>
            <person name="Rohde M."/>
            <person name="Mwirichia R."/>
            <person name="Sikorski J."/>
            <person name="Tindall B.J."/>
            <person name="Goker M."/>
            <person name="Bristow J."/>
            <person name="Eisen J.A."/>
            <person name="Markowitz V."/>
            <person name="Hugenholtz P."/>
            <person name="Klenk H.P."/>
            <person name="Kyrpides N.C."/>
        </authorList>
    </citation>
    <scope>NUCLEOTIDE SEQUENCE [LARGE SCALE GENOMIC DNA]</scope>
    <source>
        <strain evidence="12">DSM 16823 / RW262 / RW262</strain>
    </source>
</reference>
<evidence type="ECO:0000256" key="4">
    <source>
        <dbReference type="ARBA" id="ARBA00022741"/>
    </source>
</evidence>
<dbReference type="eggNOG" id="COG0367">
    <property type="taxonomic scope" value="Bacteria"/>
</dbReference>
<name>F2II28_FLUTR</name>
<dbReference type="GO" id="GO:0005829">
    <property type="term" value="C:cytosol"/>
    <property type="evidence" value="ECO:0007669"/>
    <property type="project" value="TreeGrafter"/>
</dbReference>
<dbReference type="NCBIfam" id="TIGR01536">
    <property type="entry name" value="asn_synth_AEB"/>
    <property type="match status" value="1"/>
</dbReference>
<evidence type="ECO:0000313" key="11">
    <source>
        <dbReference type="EMBL" id="AEA42728.1"/>
    </source>
</evidence>
<dbReference type="PANTHER" id="PTHR43284">
    <property type="entry name" value="ASPARAGINE SYNTHETASE (GLUTAMINE-HYDROLYZING)"/>
    <property type="match status" value="1"/>
</dbReference>
<proteinExistence type="inferred from homology"/>
<evidence type="ECO:0000256" key="2">
    <source>
        <dbReference type="ARBA" id="ARBA00005752"/>
    </source>
</evidence>
<dbReference type="EMBL" id="CP002542">
    <property type="protein sequence ID" value="AEA42728.1"/>
    <property type="molecule type" value="Genomic_DNA"/>
</dbReference>
<evidence type="ECO:0000259" key="10">
    <source>
        <dbReference type="PROSITE" id="PS51278"/>
    </source>
</evidence>
<comment type="catalytic activity">
    <reaction evidence="7">
        <text>L-aspartate + L-glutamine + ATP + H2O = L-asparagine + L-glutamate + AMP + diphosphate + H(+)</text>
        <dbReference type="Rhea" id="RHEA:12228"/>
        <dbReference type="ChEBI" id="CHEBI:15377"/>
        <dbReference type="ChEBI" id="CHEBI:15378"/>
        <dbReference type="ChEBI" id="CHEBI:29985"/>
        <dbReference type="ChEBI" id="CHEBI:29991"/>
        <dbReference type="ChEBI" id="CHEBI:30616"/>
        <dbReference type="ChEBI" id="CHEBI:33019"/>
        <dbReference type="ChEBI" id="CHEBI:58048"/>
        <dbReference type="ChEBI" id="CHEBI:58359"/>
        <dbReference type="ChEBI" id="CHEBI:456215"/>
        <dbReference type="EC" id="6.3.5.4"/>
    </reaction>
</comment>
<dbReference type="SUPFAM" id="SSF56235">
    <property type="entry name" value="N-terminal nucleophile aminohydrolases (Ntn hydrolases)"/>
    <property type="match status" value="1"/>
</dbReference>
<keyword evidence="5 9" id="KW-0067">ATP-binding</keyword>
<reference evidence="12" key="2">
    <citation type="submission" date="2011-02" db="EMBL/GenBank/DDBJ databases">
        <title>The complete genome of Fluviicola taffensis DSM 16823.</title>
        <authorList>
            <consortium name="US DOE Joint Genome Institute (JGI-PGF)"/>
            <person name="Lucas S."/>
            <person name="Copeland A."/>
            <person name="Lapidus A."/>
            <person name="Bruce D."/>
            <person name="Goodwin L."/>
            <person name="Pitluck S."/>
            <person name="Kyrpides N."/>
            <person name="Mavromatis K."/>
            <person name="Ivanova N."/>
            <person name="Mikhailova N."/>
            <person name="Pagani I."/>
            <person name="Chertkov O."/>
            <person name="Detter J.C."/>
            <person name="Han C."/>
            <person name="Tapia R."/>
            <person name="Land M."/>
            <person name="Hauser L."/>
            <person name="Markowitz V."/>
            <person name="Cheng J.-F."/>
            <person name="Hugenholtz P."/>
            <person name="Woyke T."/>
            <person name="Wu D."/>
            <person name="Tindall B."/>
            <person name="Pomrenke H.G."/>
            <person name="Brambilla E."/>
            <person name="Klenk H.-P."/>
            <person name="Eisen J.A."/>
        </authorList>
    </citation>
    <scope>NUCLEOTIDE SEQUENCE [LARGE SCALE GENOMIC DNA]</scope>
    <source>
        <strain evidence="12">DSM 16823 / RW262 / RW262</strain>
    </source>
</reference>
<dbReference type="STRING" id="755732.Fluta_0724"/>
<dbReference type="InterPro" id="IPR001962">
    <property type="entry name" value="Asn_synthase"/>
</dbReference>
<evidence type="ECO:0000256" key="3">
    <source>
        <dbReference type="ARBA" id="ARBA00012737"/>
    </source>
</evidence>
<evidence type="ECO:0000256" key="1">
    <source>
        <dbReference type="ARBA" id="ARBA00005187"/>
    </source>
</evidence>
<dbReference type="GO" id="GO:0004066">
    <property type="term" value="F:asparagine synthase (glutamine-hydrolyzing) activity"/>
    <property type="evidence" value="ECO:0007669"/>
    <property type="project" value="UniProtKB-EC"/>
</dbReference>
<protein>
    <recommendedName>
        <fullName evidence="3">asparagine synthase (glutamine-hydrolyzing)</fullName>
        <ecNumber evidence="3">6.3.5.4</ecNumber>
    </recommendedName>
</protein>
<organism evidence="11 12">
    <name type="scientific">Fluviicola taffensis (strain DSM 16823 / NCIMB 13979 / RW262)</name>
    <dbReference type="NCBI Taxonomy" id="755732"/>
    <lineage>
        <taxon>Bacteria</taxon>
        <taxon>Pseudomonadati</taxon>
        <taxon>Bacteroidota</taxon>
        <taxon>Flavobacteriia</taxon>
        <taxon>Flavobacteriales</taxon>
        <taxon>Crocinitomicaceae</taxon>
        <taxon>Fluviicola</taxon>
    </lineage>
</organism>
<comment type="similarity">
    <text evidence="2">Belongs to the asparagine synthetase family.</text>
</comment>
<dbReference type="PROSITE" id="PS51278">
    <property type="entry name" value="GATASE_TYPE_2"/>
    <property type="match status" value="1"/>
</dbReference>
<dbReference type="Gene3D" id="3.40.50.620">
    <property type="entry name" value="HUPs"/>
    <property type="match status" value="1"/>
</dbReference>
<keyword evidence="8" id="KW-0028">Amino-acid biosynthesis</keyword>
<dbReference type="Pfam" id="PF13537">
    <property type="entry name" value="GATase_7"/>
    <property type="match status" value="1"/>
</dbReference>
<dbReference type="InterPro" id="IPR014729">
    <property type="entry name" value="Rossmann-like_a/b/a_fold"/>
</dbReference>
<dbReference type="CDD" id="cd00712">
    <property type="entry name" value="AsnB"/>
    <property type="match status" value="1"/>
</dbReference>
<dbReference type="InterPro" id="IPR051786">
    <property type="entry name" value="ASN_synthetase/amidase"/>
</dbReference>
<dbReference type="MEROPS" id="C44.001"/>
<keyword evidence="4 9" id="KW-0547">Nucleotide-binding</keyword>
<dbReference type="RefSeq" id="WP_013685500.1">
    <property type="nucleotide sequence ID" value="NC_015321.1"/>
</dbReference>
<dbReference type="HOGENOM" id="CLU_014658_3_3_10"/>
<keyword evidence="8" id="KW-0061">Asparagine biosynthesis</keyword>
<dbReference type="InterPro" id="IPR033738">
    <property type="entry name" value="AsnB_N"/>
</dbReference>
<evidence type="ECO:0000256" key="5">
    <source>
        <dbReference type="ARBA" id="ARBA00022840"/>
    </source>
</evidence>